<evidence type="ECO:0000313" key="2">
    <source>
        <dbReference type="Proteomes" id="UP001548189"/>
    </source>
</evidence>
<dbReference type="RefSeq" id="WP_353898143.1">
    <property type="nucleotide sequence ID" value="NZ_JBEVCJ010000105.1"/>
</dbReference>
<accession>A0ABV2C062</accession>
<proteinExistence type="predicted"/>
<comment type="caution">
    <text evidence="1">The sequence shown here is derived from an EMBL/GenBank/DDBJ whole genome shotgun (WGS) entry which is preliminary data.</text>
</comment>
<keyword evidence="2" id="KW-1185">Reference proteome</keyword>
<dbReference type="InterPro" id="IPR020353">
    <property type="entry name" value="Toxin_YafO"/>
</dbReference>
<protein>
    <submittedName>
        <fullName evidence="1">Type II toxin-antitoxin system YafO family toxin</fullName>
    </submittedName>
</protein>
<gene>
    <name evidence="1" type="ORF">ABVT43_20685</name>
</gene>
<name>A0ABV2C062_9GAMM</name>
<dbReference type="Pfam" id="PF13957">
    <property type="entry name" value="YafO_toxin"/>
    <property type="match status" value="1"/>
</dbReference>
<organism evidence="1 2">
    <name type="scientific">Aliikangiella maris</name>
    <dbReference type="NCBI Taxonomy" id="3162458"/>
    <lineage>
        <taxon>Bacteria</taxon>
        <taxon>Pseudomonadati</taxon>
        <taxon>Pseudomonadota</taxon>
        <taxon>Gammaproteobacteria</taxon>
        <taxon>Oceanospirillales</taxon>
        <taxon>Pleioneaceae</taxon>
        <taxon>Aliikangiella</taxon>
    </lineage>
</organism>
<evidence type="ECO:0000313" key="1">
    <source>
        <dbReference type="EMBL" id="MET1257560.1"/>
    </source>
</evidence>
<dbReference type="Proteomes" id="UP001548189">
    <property type="component" value="Unassembled WGS sequence"/>
</dbReference>
<dbReference type="EMBL" id="JBEVCJ010000105">
    <property type="protein sequence ID" value="MET1257560.1"/>
    <property type="molecule type" value="Genomic_DNA"/>
</dbReference>
<sequence length="134" mass="15717">MGVRIFTHEKLKRTMKDDELQVLINEFREYKTSGITNGFFGRDELYDRPSSVKFAELMHVHTKDKTIKPHIWNNIRIAQSRKTSNSALVYVSGANNKDTYLLITFFRLNAHQSANKTTLMCELADIAERFRERF</sequence>
<reference evidence="1 2" key="1">
    <citation type="submission" date="2024-06" db="EMBL/GenBank/DDBJ databases">
        <authorList>
            <person name="Li F."/>
        </authorList>
    </citation>
    <scope>NUCLEOTIDE SEQUENCE [LARGE SCALE GENOMIC DNA]</scope>
    <source>
        <strain evidence="1 2">GXAS 311</strain>
    </source>
</reference>